<protein>
    <submittedName>
        <fullName evidence="1">Uncharacterized protein</fullName>
    </submittedName>
</protein>
<sequence length="29" mass="3154">MDELVRVGLAILEHYGSRGQGGGHFRGKI</sequence>
<evidence type="ECO:0000313" key="1">
    <source>
        <dbReference type="EMBL" id="JAD85865.1"/>
    </source>
</evidence>
<accession>A0A0A9DJN4</accession>
<organism evidence="1">
    <name type="scientific">Arundo donax</name>
    <name type="common">Giant reed</name>
    <name type="synonym">Donax arundinaceus</name>
    <dbReference type="NCBI Taxonomy" id="35708"/>
    <lineage>
        <taxon>Eukaryota</taxon>
        <taxon>Viridiplantae</taxon>
        <taxon>Streptophyta</taxon>
        <taxon>Embryophyta</taxon>
        <taxon>Tracheophyta</taxon>
        <taxon>Spermatophyta</taxon>
        <taxon>Magnoliopsida</taxon>
        <taxon>Liliopsida</taxon>
        <taxon>Poales</taxon>
        <taxon>Poaceae</taxon>
        <taxon>PACMAD clade</taxon>
        <taxon>Arundinoideae</taxon>
        <taxon>Arundineae</taxon>
        <taxon>Arundo</taxon>
    </lineage>
</organism>
<proteinExistence type="predicted"/>
<name>A0A0A9DJN4_ARUDO</name>
<dbReference type="AlphaFoldDB" id="A0A0A9DJN4"/>
<reference evidence="1" key="1">
    <citation type="submission" date="2014-09" db="EMBL/GenBank/DDBJ databases">
        <authorList>
            <person name="Magalhaes I.L.F."/>
            <person name="Oliveira U."/>
            <person name="Santos F.R."/>
            <person name="Vidigal T.H.D.A."/>
            <person name="Brescovit A.D."/>
            <person name="Santos A.J."/>
        </authorList>
    </citation>
    <scope>NUCLEOTIDE SEQUENCE</scope>
    <source>
        <tissue evidence="1">Shoot tissue taken approximately 20 cm above the soil surface</tissue>
    </source>
</reference>
<reference evidence="1" key="2">
    <citation type="journal article" date="2015" name="Data Brief">
        <title>Shoot transcriptome of the giant reed, Arundo donax.</title>
        <authorList>
            <person name="Barrero R.A."/>
            <person name="Guerrero F.D."/>
            <person name="Moolhuijzen P."/>
            <person name="Goolsby J.A."/>
            <person name="Tidwell J."/>
            <person name="Bellgard S.E."/>
            <person name="Bellgard M.I."/>
        </authorList>
    </citation>
    <scope>NUCLEOTIDE SEQUENCE</scope>
    <source>
        <tissue evidence="1">Shoot tissue taken approximately 20 cm above the soil surface</tissue>
    </source>
</reference>
<dbReference type="EMBL" id="GBRH01212030">
    <property type="protein sequence ID" value="JAD85865.1"/>
    <property type="molecule type" value="Transcribed_RNA"/>
</dbReference>